<organism evidence="2 3">
    <name type="scientific">Pelagimonas phthalicica</name>
    <dbReference type="NCBI Taxonomy" id="1037362"/>
    <lineage>
        <taxon>Bacteria</taxon>
        <taxon>Pseudomonadati</taxon>
        <taxon>Pseudomonadota</taxon>
        <taxon>Alphaproteobacteria</taxon>
        <taxon>Rhodobacterales</taxon>
        <taxon>Roseobacteraceae</taxon>
        <taxon>Pelagimonas</taxon>
    </lineage>
</organism>
<evidence type="ECO:0000313" key="3">
    <source>
        <dbReference type="Proteomes" id="UP000225972"/>
    </source>
</evidence>
<protein>
    <recommendedName>
        <fullName evidence="4">Iron-regulated membrane protein</fullName>
    </recommendedName>
</protein>
<keyword evidence="1" id="KW-0812">Transmembrane</keyword>
<feature type="transmembrane region" description="Helical" evidence="1">
    <location>
        <begin position="214"/>
        <end position="234"/>
    </location>
</feature>
<sequence length="474" mass="51686">MTDTTTQPADSPKRERAFYFAAWRWHFYAGLFVIPFLMMLTITGFIMLIDNGLSNQLGSAPRVVATGEALPPSVQAKSALDSVPGQLIQYTSPEAEDRPAYFVIRNPADAKPGMKPWEIPAKSVAVDPYSGEVTAVNSKTETLYAWANDIHGTLLIGDTGDRLIEAAVSLTLVLIATGIYMWWPRERSVLSALVPNLTKKGRALFKEMHVVGGVWVSVFLVLFILSGLAWAGVWGGKLVQPWSSYPAEKKASFWSSDLTHASLNHGPLDEVPWGLELTPMPESGTAEGTVALPQPATLDTVVMWAQANGFSGQYRVSLPAGDKGVWTLMRASQSEDTVAPHEDRTVHFDRYTGNMLADIGYADYSLMAKSMAQGIALHKGLAGTWNYVLNFVLLSVILMVNVTGIIMWWKRRPQGAKRLAAPPVPQDMPMWKGAVLIALVLAMAFPMAGIALLAVIAVDVIVLANVPRLKRIVS</sequence>
<reference evidence="3" key="1">
    <citation type="submission" date="2017-05" db="EMBL/GenBank/DDBJ databases">
        <authorList>
            <person name="Rodrigo-Torres L."/>
            <person name="Arahal R. D."/>
            <person name="Lucena T."/>
        </authorList>
    </citation>
    <scope>NUCLEOTIDE SEQUENCE [LARGE SCALE GENOMIC DNA]</scope>
    <source>
        <strain evidence="3">CECT 8649</strain>
    </source>
</reference>
<dbReference type="AlphaFoldDB" id="A0A238J6D1"/>
<feature type="transmembrane region" description="Helical" evidence="1">
    <location>
        <begin position="25"/>
        <end position="49"/>
    </location>
</feature>
<name>A0A238J6D1_9RHOB</name>
<feature type="transmembrane region" description="Helical" evidence="1">
    <location>
        <begin position="434"/>
        <end position="464"/>
    </location>
</feature>
<dbReference type="Pfam" id="PF03929">
    <property type="entry name" value="PepSY_TM"/>
    <property type="match status" value="1"/>
</dbReference>
<evidence type="ECO:0000313" key="2">
    <source>
        <dbReference type="EMBL" id="SMX26208.1"/>
    </source>
</evidence>
<keyword evidence="1" id="KW-0472">Membrane</keyword>
<gene>
    <name evidence="2" type="ORF">TRP8649_00281</name>
</gene>
<feature type="transmembrane region" description="Helical" evidence="1">
    <location>
        <begin position="387"/>
        <end position="409"/>
    </location>
</feature>
<proteinExistence type="predicted"/>
<evidence type="ECO:0008006" key="4">
    <source>
        <dbReference type="Google" id="ProtNLM"/>
    </source>
</evidence>
<dbReference type="PANTHER" id="PTHR34219:SF1">
    <property type="entry name" value="PEPSY DOMAIN-CONTAINING PROTEIN"/>
    <property type="match status" value="1"/>
</dbReference>
<dbReference type="PANTHER" id="PTHR34219">
    <property type="entry name" value="IRON-REGULATED INNER MEMBRANE PROTEIN-RELATED"/>
    <property type="match status" value="1"/>
</dbReference>
<dbReference type="RefSeq" id="WP_099241891.1">
    <property type="nucleotide sequence ID" value="NZ_FXXP01000001.1"/>
</dbReference>
<feature type="transmembrane region" description="Helical" evidence="1">
    <location>
        <begin position="163"/>
        <end position="183"/>
    </location>
</feature>
<dbReference type="OrthoDB" id="9791166at2"/>
<keyword evidence="3" id="KW-1185">Reference proteome</keyword>
<keyword evidence="1" id="KW-1133">Transmembrane helix</keyword>
<accession>A0A238J6D1</accession>
<evidence type="ECO:0000256" key="1">
    <source>
        <dbReference type="SAM" id="Phobius"/>
    </source>
</evidence>
<dbReference type="EMBL" id="FXXP01000001">
    <property type="protein sequence ID" value="SMX26208.1"/>
    <property type="molecule type" value="Genomic_DNA"/>
</dbReference>
<dbReference type="Proteomes" id="UP000225972">
    <property type="component" value="Unassembled WGS sequence"/>
</dbReference>
<dbReference type="InterPro" id="IPR005625">
    <property type="entry name" value="PepSY-ass_TM"/>
</dbReference>